<protein>
    <submittedName>
        <fullName evidence="1">Uncharacterized protein</fullName>
    </submittedName>
</protein>
<evidence type="ECO:0000313" key="1">
    <source>
        <dbReference type="EMBL" id="GFY17485.1"/>
    </source>
</evidence>
<dbReference type="Proteomes" id="UP000887159">
    <property type="component" value="Unassembled WGS sequence"/>
</dbReference>
<gene>
    <name evidence="1" type="ORF">TNCV_3518411</name>
</gene>
<organism evidence="1 2">
    <name type="scientific">Trichonephila clavipes</name>
    <name type="common">Golden silk orbweaver</name>
    <name type="synonym">Nephila clavipes</name>
    <dbReference type="NCBI Taxonomy" id="2585209"/>
    <lineage>
        <taxon>Eukaryota</taxon>
        <taxon>Metazoa</taxon>
        <taxon>Ecdysozoa</taxon>
        <taxon>Arthropoda</taxon>
        <taxon>Chelicerata</taxon>
        <taxon>Arachnida</taxon>
        <taxon>Araneae</taxon>
        <taxon>Araneomorphae</taxon>
        <taxon>Entelegynae</taxon>
        <taxon>Araneoidea</taxon>
        <taxon>Nephilidae</taxon>
        <taxon>Trichonephila</taxon>
    </lineage>
</organism>
<dbReference type="AlphaFoldDB" id="A0A8X6STJ8"/>
<dbReference type="EMBL" id="BMAU01021345">
    <property type="protein sequence ID" value="GFY17485.1"/>
    <property type="molecule type" value="Genomic_DNA"/>
</dbReference>
<comment type="caution">
    <text evidence="1">The sequence shown here is derived from an EMBL/GenBank/DDBJ whole genome shotgun (WGS) entry which is preliminary data.</text>
</comment>
<sequence length="197" mass="22867">MIPVEYAPGEKIELVFIPFYVTEVDRFGTKGILVYGRYCLTVEHHKCEDYTFDKLKLLIDKGYVSVLITAINNAKIIIVRNRCLHLATGQTRDDIEGRIWQRERGEKLGTGEESDGEKTGVVKSRHGWTMDVYLQVDDHVHPGNCPPAVSSEKKQDLLHMEFYHHLPSWAMNEQMSYFSSFSDEWSRDLKTQRRKSQ</sequence>
<keyword evidence="2" id="KW-1185">Reference proteome</keyword>
<evidence type="ECO:0000313" key="2">
    <source>
        <dbReference type="Proteomes" id="UP000887159"/>
    </source>
</evidence>
<reference evidence="1" key="1">
    <citation type="submission" date="2020-08" db="EMBL/GenBank/DDBJ databases">
        <title>Multicomponent nature underlies the extraordinary mechanical properties of spider dragline silk.</title>
        <authorList>
            <person name="Kono N."/>
            <person name="Nakamura H."/>
            <person name="Mori M."/>
            <person name="Yoshida Y."/>
            <person name="Ohtoshi R."/>
            <person name="Malay A.D."/>
            <person name="Moran D.A.P."/>
            <person name="Tomita M."/>
            <person name="Numata K."/>
            <person name="Arakawa K."/>
        </authorList>
    </citation>
    <scope>NUCLEOTIDE SEQUENCE</scope>
</reference>
<accession>A0A8X6STJ8</accession>
<proteinExistence type="predicted"/>
<name>A0A8X6STJ8_TRICX</name>